<keyword evidence="2" id="KW-1133">Transmembrane helix</keyword>
<dbReference type="EMBL" id="JAUKTR010000001">
    <property type="protein sequence ID" value="MDO1558327.1"/>
    <property type="molecule type" value="Genomic_DNA"/>
</dbReference>
<proteinExistence type="predicted"/>
<gene>
    <name evidence="4" type="ORF">Q0812_02665</name>
</gene>
<sequence length="261" mass="27861">MVDVFEEVEEDLRSDRWRRLFRQWWPWAAGVLALALIAALSVWGYDAWRTRAAGEASEAYDRGMTALQENNLTAAEAAFTEAGDTGSGAYKALSLMQRAGIAVQRNQNDQALALFDEAAGASRAPLIADAARLKAAYLAMDTASLADVTARLEPLAEEGRPYRPLAREALALARLQHGQAQQARAEFVSLSLLPDVPDGVRERANAAIQLIDSGAGASLGQIVTAAGRLPEAERATPFNPFAPQQPSAPTQAPQGAPSPAQ</sequence>
<evidence type="ECO:0000259" key="3">
    <source>
        <dbReference type="Pfam" id="PF09976"/>
    </source>
</evidence>
<keyword evidence="5" id="KW-1185">Reference proteome</keyword>
<reference evidence="4" key="1">
    <citation type="submission" date="2023-07" db="EMBL/GenBank/DDBJ databases">
        <title>Brevundimonas soil sp. nov., isolated from the soil of chemical plant.</title>
        <authorList>
            <person name="Wu N."/>
        </authorList>
    </citation>
    <scope>NUCLEOTIDE SEQUENCE</scope>
    <source>
        <strain evidence="4">XZ-24</strain>
    </source>
</reference>
<evidence type="ECO:0000256" key="2">
    <source>
        <dbReference type="SAM" id="Phobius"/>
    </source>
</evidence>
<name>A0ABT8SIC7_9CAUL</name>
<dbReference type="InterPro" id="IPR018704">
    <property type="entry name" value="SecYEG/CpoB_TPR"/>
</dbReference>
<evidence type="ECO:0000313" key="4">
    <source>
        <dbReference type="EMBL" id="MDO1558327.1"/>
    </source>
</evidence>
<feature type="transmembrane region" description="Helical" evidence="2">
    <location>
        <begin position="24"/>
        <end position="45"/>
    </location>
</feature>
<accession>A0ABT8SIC7</accession>
<evidence type="ECO:0000313" key="5">
    <source>
        <dbReference type="Proteomes" id="UP001169063"/>
    </source>
</evidence>
<keyword evidence="2" id="KW-0812">Transmembrane</keyword>
<feature type="domain" description="Ancillary SecYEG translocon subunit/Cell division coordinator CpoB TPR" evidence="3">
    <location>
        <begin position="20"/>
        <end position="187"/>
    </location>
</feature>
<organism evidence="4 5">
    <name type="scientific">Peiella sedimenti</name>
    <dbReference type="NCBI Taxonomy" id="3061083"/>
    <lineage>
        <taxon>Bacteria</taxon>
        <taxon>Pseudomonadati</taxon>
        <taxon>Pseudomonadota</taxon>
        <taxon>Alphaproteobacteria</taxon>
        <taxon>Caulobacterales</taxon>
        <taxon>Caulobacteraceae</taxon>
        <taxon>Peiella</taxon>
    </lineage>
</organism>
<dbReference type="Pfam" id="PF09976">
    <property type="entry name" value="TPR_21"/>
    <property type="match status" value="1"/>
</dbReference>
<feature type="region of interest" description="Disordered" evidence="1">
    <location>
        <begin position="231"/>
        <end position="261"/>
    </location>
</feature>
<dbReference type="RefSeq" id="WP_302108743.1">
    <property type="nucleotide sequence ID" value="NZ_JAUKTR010000001.1"/>
</dbReference>
<dbReference type="Proteomes" id="UP001169063">
    <property type="component" value="Unassembled WGS sequence"/>
</dbReference>
<keyword evidence="2" id="KW-0472">Membrane</keyword>
<feature type="compositionally biased region" description="Low complexity" evidence="1">
    <location>
        <begin position="241"/>
        <end position="261"/>
    </location>
</feature>
<comment type="caution">
    <text evidence="4">The sequence shown here is derived from an EMBL/GenBank/DDBJ whole genome shotgun (WGS) entry which is preliminary data.</text>
</comment>
<protein>
    <submittedName>
        <fullName evidence="4">Tetratricopeptide repeat protein</fullName>
    </submittedName>
</protein>
<evidence type="ECO:0000256" key="1">
    <source>
        <dbReference type="SAM" id="MobiDB-lite"/>
    </source>
</evidence>